<dbReference type="RefSeq" id="WP_411915248.1">
    <property type="nucleotide sequence ID" value="NZ_BAAFSF010000001.1"/>
</dbReference>
<organism evidence="2 3">
    <name type="scientific">Porphyromonas miyakawae</name>
    <dbReference type="NCBI Taxonomy" id="3137470"/>
    <lineage>
        <taxon>Bacteria</taxon>
        <taxon>Pseudomonadati</taxon>
        <taxon>Bacteroidota</taxon>
        <taxon>Bacteroidia</taxon>
        <taxon>Bacteroidales</taxon>
        <taxon>Porphyromonadaceae</taxon>
        <taxon>Porphyromonas</taxon>
    </lineage>
</organism>
<comment type="caution">
    <text evidence="2">The sequence shown here is derived from an EMBL/GenBank/DDBJ whole genome shotgun (WGS) entry which is preliminary data.</text>
</comment>
<feature type="signal peptide" evidence="1">
    <location>
        <begin position="1"/>
        <end position="20"/>
    </location>
</feature>
<gene>
    <name evidence="2" type="ORF">Tsumi_05410</name>
</gene>
<accession>A0ABQ0E139</accession>
<evidence type="ECO:0000256" key="1">
    <source>
        <dbReference type="SAM" id="SignalP"/>
    </source>
</evidence>
<dbReference type="EMBL" id="BAAFSF010000001">
    <property type="protein sequence ID" value="GAB1251437.1"/>
    <property type="molecule type" value="Genomic_DNA"/>
</dbReference>
<evidence type="ECO:0008006" key="4">
    <source>
        <dbReference type="Google" id="ProtNLM"/>
    </source>
</evidence>
<protein>
    <recommendedName>
        <fullName evidence="4">Outer membrane protein beta-barrel domain-containing protein</fullName>
    </recommendedName>
</protein>
<proteinExistence type="predicted"/>
<keyword evidence="1" id="KW-0732">Signal</keyword>
<evidence type="ECO:0000313" key="2">
    <source>
        <dbReference type="EMBL" id="GAB1251437.1"/>
    </source>
</evidence>
<evidence type="ECO:0000313" key="3">
    <source>
        <dbReference type="Proteomes" id="UP001628220"/>
    </source>
</evidence>
<sequence length="287" mass="31862">MKQTFIFLILLLSSAFGLFSQEAPKSTTTYLSFKGGVGGVLITDEWLSPLRYGGTSYSLTGEGEFPLMKDSPWMLRLATDLQYAHVLNPAGNASIDYFRTELIPEVMYRLFLPHGFSLAVGPGICISGGSRSHSRNGNNPVSVDAKANLTAAVLVGWRVTSYKWPIAFRLYANINTIGVGNKIGYAESYFEQEFVDKGFVHSALFTHWGNQLQSILAFTVDVPLWNVLTLQLGYKMNADIARISDRKRSGITHMGMVGISFETLWFRGRRAASSDKAAPYLFKPFEL</sequence>
<dbReference type="Proteomes" id="UP001628220">
    <property type="component" value="Unassembled WGS sequence"/>
</dbReference>
<keyword evidence="3" id="KW-1185">Reference proteome</keyword>
<feature type="chain" id="PRO_5045078297" description="Outer membrane protein beta-barrel domain-containing protein" evidence="1">
    <location>
        <begin position="21"/>
        <end position="287"/>
    </location>
</feature>
<reference evidence="2 3" key="1">
    <citation type="journal article" date="2025" name="Int. J. Syst. Evol. Microbiol.">
        <title>Desulfovibrio falkowii sp. nov., Porphyromonas miyakawae sp. nov., Mediterraneibacter flintii sp. nov. and Owariibacterium komagatae gen. nov., sp. nov., isolated from human faeces.</title>
        <authorList>
            <person name="Hamaguchi T."/>
            <person name="Ohara M."/>
            <person name="Hisatomi A."/>
            <person name="Sekiguchi K."/>
            <person name="Takeda J.I."/>
            <person name="Ueyama J."/>
            <person name="Ito M."/>
            <person name="Nishiwaki H."/>
            <person name="Ogi T."/>
            <person name="Hirayama M."/>
            <person name="Ohkuma M."/>
            <person name="Sakamoto M."/>
            <person name="Ohno K."/>
        </authorList>
    </citation>
    <scope>NUCLEOTIDE SEQUENCE [LARGE SCALE GENOMIC DNA]</scope>
    <source>
        <strain evidence="2 3">13CB11C</strain>
    </source>
</reference>
<name>A0ABQ0E139_9PORP</name>